<reference evidence="3 4" key="1">
    <citation type="journal article" date="2011" name="Stand. Genomic Sci.">
        <title>Complete genome sequence of the gliding, heparinolytic Pedobacter saltans type strain (113).</title>
        <authorList>
            <person name="Liolios K."/>
            <person name="Sikorski J."/>
            <person name="Lu M."/>
            <person name="Nolan M."/>
            <person name="Lapidus A."/>
            <person name="Lucas S."/>
            <person name="Hammon N."/>
            <person name="Deshpande S."/>
            <person name="Cheng J.F."/>
            <person name="Tapia R."/>
            <person name="Han C."/>
            <person name="Goodwin L."/>
            <person name="Pitluck S."/>
            <person name="Huntemann M."/>
            <person name="Ivanova N."/>
            <person name="Pagani I."/>
            <person name="Mavromatis K."/>
            <person name="Ovchinikova G."/>
            <person name="Pati A."/>
            <person name="Chen A."/>
            <person name="Palaniappan K."/>
            <person name="Land M."/>
            <person name="Hauser L."/>
            <person name="Brambilla E.M."/>
            <person name="Kotsyurbenko O."/>
            <person name="Rohde M."/>
            <person name="Tindall B.J."/>
            <person name="Abt B."/>
            <person name="Goker M."/>
            <person name="Detter J.C."/>
            <person name="Woyke T."/>
            <person name="Bristow J."/>
            <person name="Eisen J.A."/>
            <person name="Markowitz V."/>
            <person name="Hugenholtz P."/>
            <person name="Klenk H.P."/>
            <person name="Kyrpides N.C."/>
        </authorList>
    </citation>
    <scope>NUCLEOTIDE SEQUENCE [LARGE SCALE GENOMIC DNA]</scope>
    <source>
        <strain evidence="4">ATCC 51119 / DSM 12145 / JCM 21818 / LMG 10337 / NBRC 100064 / NCIMB 13643</strain>
    </source>
</reference>
<feature type="region of interest" description="Disordered" evidence="1">
    <location>
        <begin position="24"/>
        <end position="65"/>
    </location>
</feature>
<keyword evidence="4" id="KW-1185">Reference proteome</keyword>
<feature type="signal peptide" evidence="2">
    <location>
        <begin position="1"/>
        <end position="21"/>
    </location>
</feature>
<dbReference type="HOGENOM" id="CLU_2846547_0_0_10"/>
<feature type="compositionally biased region" description="Polar residues" evidence="1">
    <location>
        <begin position="46"/>
        <end position="65"/>
    </location>
</feature>
<feature type="compositionally biased region" description="Basic and acidic residues" evidence="1">
    <location>
        <begin position="25"/>
        <end position="41"/>
    </location>
</feature>
<dbReference type="EMBL" id="CP002545">
    <property type="protein sequence ID" value="ADY51735.1"/>
    <property type="molecule type" value="Genomic_DNA"/>
</dbReference>
<evidence type="ECO:0000313" key="3">
    <source>
        <dbReference type="EMBL" id="ADY51735.1"/>
    </source>
</evidence>
<evidence type="ECO:0000256" key="2">
    <source>
        <dbReference type="SAM" id="SignalP"/>
    </source>
</evidence>
<dbReference type="Proteomes" id="UP000000310">
    <property type="component" value="Chromosome"/>
</dbReference>
<name>F0SCD8_PSESL</name>
<evidence type="ECO:0000256" key="1">
    <source>
        <dbReference type="SAM" id="MobiDB-lite"/>
    </source>
</evidence>
<dbReference type="AlphaFoldDB" id="F0SCD8"/>
<proteinExistence type="predicted"/>
<evidence type="ECO:0000313" key="4">
    <source>
        <dbReference type="Proteomes" id="UP000000310"/>
    </source>
</evidence>
<organism evidence="3 4">
    <name type="scientific">Pseudopedobacter saltans (strain ATCC 51119 / DSM 12145 / JCM 21818 / CCUG 39354 / LMG 10337 / NBRC 100064 / NCIMB 13643)</name>
    <name type="common">Pedobacter saltans</name>
    <dbReference type="NCBI Taxonomy" id="762903"/>
    <lineage>
        <taxon>Bacteria</taxon>
        <taxon>Pseudomonadati</taxon>
        <taxon>Bacteroidota</taxon>
        <taxon>Sphingobacteriia</taxon>
        <taxon>Sphingobacteriales</taxon>
        <taxon>Sphingobacteriaceae</taxon>
        <taxon>Pseudopedobacter</taxon>
    </lineage>
</organism>
<dbReference type="RefSeq" id="WP_013632234.1">
    <property type="nucleotide sequence ID" value="NC_015177.1"/>
</dbReference>
<dbReference type="PROSITE" id="PS51257">
    <property type="entry name" value="PROKAR_LIPOPROTEIN"/>
    <property type="match status" value="1"/>
</dbReference>
<keyword evidence="2" id="KW-0732">Signal</keyword>
<accession>F0SCD8</accession>
<gene>
    <name evidence="3" type="ordered locus">Pedsa_1167</name>
</gene>
<protein>
    <submittedName>
        <fullName evidence="3">Immunoglobulin I-set domain-containing protein</fullName>
    </submittedName>
</protein>
<sequence>MKNYVKLMACLTIAVFLSACSATNRNRDNTNGRDTISDDYRGSGADTANRTIDNSGTRDTTRTTP</sequence>
<feature type="chain" id="PRO_5003260181" evidence="2">
    <location>
        <begin position="22"/>
        <end position="65"/>
    </location>
</feature>
<reference evidence="4" key="2">
    <citation type="submission" date="2011-02" db="EMBL/GenBank/DDBJ databases">
        <title>The complete genome of Pedobacter saltans DSM 12145.</title>
        <authorList>
            <consortium name="US DOE Joint Genome Institute (JGI-PGF)"/>
            <person name="Lucas S."/>
            <person name="Copeland A."/>
            <person name="Lapidus A."/>
            <person name="Bruce D."/>
            <person name="Goodwin L."/>
            <person name="Pitluck S."/>
            <person name="Kyrpides N."/>
            <person name="Mavromatis K."/>
            <person name="Pagani I."/>
            <person name="Ivanova N."/>
            <person name="Ovchinnikova G."/>
            <person name="Lu M."/>
            <person name="Detter J.C."/>
            <person name="Han C."/>
            <person name="Land M."/>
            <person name="Hauser L."/>
            <person name="Markowitz V."/>
            <person name="Cheng J.-F."/>
            <person name="Hugenholtz P."/>
            <person name="Woyke T."/>
            <person name="Wu D."/>
            <person name="Tindall B."/>
            <person name="Pomrenke H.G."/>
            <person name="Brambilla E."/>
            <person name="Klenk H.-P."/>
            <person name="Eisen J.A."/>
        </authorList>
    </citation>
    <scope>NUCLEOTIDE SEQUENCE [LARGE SCALE GENOMIC DNA]</scope>
    <source>
        <strain evidence="4">ATCC 51119 / DSM 12145 / JCM 21818 / LMG 10337 / NBRC 100064 / NCIMB 13643</strain>
    </source>
</reference>
<dbReference type="KEGG" id="psn:Pedsa_1167"/>